<dbReference type="GO" id="GO:0005789">
    <property type="term" value="C:endoplasmic reticulum membrane"/>
    <property type="evidence" value="ECO:0007669"/>
    <property type="project" value="UniProtKB-SubCell"/>
</dbReference>
<dbReference type="SUPFAM" id="SSF53335">
    <property type="entry name" value="S-adenosyl-L-methionine-dependent methyltransferases"/>
    <property type="match status" value="1"/>
</dbReference>
<sequence length="517" mass="55757">MGGGRKSRKRKHAQTADTAVAAEGMFTTPDGRELSASVEKFWHRRHRLFWRFDEGIEIDEVGLYSVTPENLAEYTATRIAQLYNGGAAEAGYGRLCVVDACCGVGGNAIKFAAWCEHVLAIEMDPCRLEMARNNAQIYSVDDRIEFVLADFFAVAPMLAADVVFVSPPWGGVDYTAAPVFDLDALPFHTTREWLDAARRIAASVVMFMPRNCDPRQLAALCPGVPCDIELNYSDGFLVAITAYYGDIARIRRSEPRVLAPAEEGVREMPEAAAESAYALRSLGRCEQQLAEDAFYEPLDAQQVRRLVNMERLVSELQGVDGRPARGSDLAQRVAAVKRQIGPWVERKNAIVAAAAHKSSSSGSSSGSSGVEERQRTGECVAADTGASEGKSGNNGGGSAAKTGQPESLAAKRQAERLLKSQRATHGELTLELAAMAGVLKTNSRALGELVAGDRGLVEETAAALERNVAGVGSQGSRVNAYRRRAWGTTGMTWLAVAVVVSVFLVLVLFMKIAPKRS</sequence>
<proteinExistence type="inferred from homology"/>
<evidence type="ECO:0000256" key="16">
    <source>
        <dbReference type="ARBA" id="ARBA00049790"/>
    </source>
</evidence>
<keyword evidence="10 18" id="KW-0472">Membrane</keyword>
<evidence type="ECO:0000256" key="3">
    <source>
        <dbReference type="ARBA" id="ARBA00018517"/>
    </source>
</evidence>
<comment type="similarity">
    <text evidence="11">Belongs to the methyltransferase superfamily. Trimethylguanosine synthase family.</text>
</comment>
<dbReference type="GO" id="GO:0071164">
    <property type="term" value="F:RNA cap trimethylguanosine synthase activity"/>
    <property type="evidence" value="ECO:0007669"/>
    <property type="project" value="TreeGrafter"/>
</dbReference>
<dbReference type="InterPro" id="IPR019150">
    <property type="entry name" value="Vesicle_transport_protein_Use1"/>
</dbReference>
<name>A0A9W7YHF8_9FUNG</name>
<dbReference type="CDD" id="cd02440">
    <property type="entry name" value="AdoMet_MTases"/>
    <property type="match status" value="1"/>
</dbReference>
<comment type="caution">
    <text evidence="19">The sequence shown here is derived from an EMBL/GenBank/DDBJ whole genome shotgun (WGS) entry which is preliminary data.</text>
</comment>
<evidence type="ECO:0000256" key="13">
    <source>
        <dbReference type="ARBA" id="ARBA00048740"/>
    </source>
</evidence>
<evidence type="ECO:0000256" key="6">
    <source>
        <dbReference type="ARBA" id="ARBA00022824"/>
    </source>
</evidence>
<evidence type="ECO:0000256" key="17">
    <source>
        <dbReference type="SAM" id="MobiDB-lite"/>
    </source>
</evidence>
<dbReference type="AlphaFoldDB" id="A0A9W7YHF8"/>
<evidence type="ECO:0000256" key="10">
    <source>
        <dbReference type="ARBA" id="ARBA00023136"/>
    </source>
</evidence>
<dbReference type="OrthoDB" id="194443at2759"/>
<dbReference type="GO" id="GO:0005634">
    <property type="term" value="C:nucleus"/>
    <property type="evidence" value="ECO:0007669"/>
    <property type="project" value="TreeGrafter"/>
</dbReference>
<evidence type="ECO:0000256" key="18">
    <source>
        <dbReference type="SAM" id="Phobius"/>
    </source>
</evidence>
<dbReference type="Gene3D" id="3.40.50.150">
    <property type="entry name" value="Vaccinia Virus protein VP39"/>
    <property type="match status" value="1"/>
</dbReference>
<dbReference type="InterPro" id="IPR029063">
    <property type="entry name" value="SAM-dependent_MTases_sf"/>
</dbReference>
<keyword evidence="9 18" id="KW-1133">Transmembrane helix</keyword>
<reference evidence="19" key="1">
    <citation type="submission" date="2022-07" db="EMBL/GenBank/DDBJ databases">
        <title>Phylogenomic reconstructions and comparative analyses of Kickxellomycotina fungi.</title>
        <authorList>
            <person name="Reynolds N.K."/>
            <person name="Stajich J.E."/>
            <person name="Barry K."/>
            <person name="Grigoriev I.V."/>
            <person name="Crous P."/>
            <person name="Smith M.E."/>
        </authorList>
    </citation>
    <scope>NUCLEOTIDE SEQUENCE</scope>
    <source>
        <strain evidence="19">BCRC 34381</strain>
    </source>
</reference>
<dbReference type="Pfam" id="PF09753">
    <property type="entry name" value="Use1"/>
    <property type="match status" value="1"/>
</dbReference>
<evidence type="ECO:0000313" key="19">
    <source>
        <dbReference type="EMBL" id="KAJ1735181.1"/>
    </source>
</evidence>
<dbReference type="EMBL" id="JANBOI010000037">
    <property type="protein sequence ID" value="KAJ1735181.1"/>
    <property type="molecule type" value="Genomic_DNA"/>
</dbReference>
<feature type="compositionally biased region" description="Low complexity" evidence="17">
    <location>
        <begin position="358"/>
        <end position="369"/>
    </location>
</feature>
<evidence type="ECO:0000256" key="11">
    <source>
        <dbReference type="ARBA" id="ARBA00025783"/>
    </source>
</evidence>
<evidence type="ECO:0000256" key="4">
    <source>
        <dbReference type="ARBA" id="ARBA00022448"/>
    </source>
</evidence>
<comment type="catalytic activity">
    <reaction evidence="14">
        <text>a 5'-end (N(2),N(7)-dimethyl 5'-triphosphoguanosine)-ribonucleoside in snRNA + S-adenosyl-L-methionine = a 5'-end (N(2),N(2),N(7)-trimethyl 5'-triphosphoguanosine)-ribonucleoside in snRNA + S-adenosyl-L-homocysteine + H(+)</text>
        <dbReference type="Rhea" id="RHEA:78479"/>
        <dbReference type="Rhea" id="RHEA-COMP:19087"/>
        <dbReference type="Rhea" id="RHEA-COMP:19089"/>
        <dbReference type="ChEBI" id="CHEBI:15378"/>
        <dbReference type="ChEBI" id="CHEBI:57856"/>
        <dbReference type="ChEBI" id="CHEBI:59789"/>
        <dbReference type="ChEBI" id="CHEBI:167623"/>
        <dbReference type="ChEBI" id="CHEBI:172880"/>
    </reaction>
    <physiologicalReaction direction="left-to-right" evidence="14">
        <dbReference type="Rhea" id="RHEA:78480"/>
    </physiologicalReaction>
</comment>
<evidence type="ECO:0000256" key="12">
    <source>
        <dbReference type="ARBA" id="ARBA00047418"/>
    </source>
</evidence>
<dbReference type="Proteomes" id="UP001143981">
    <property type="component" value="Unassembled WGS sequence"/>
</dbReference>
<dbReference type="InterPro" id="IPR019012">
    <property type="entry name" value="RNA_cap_Gua-N2-MeTrfase"/>
</dbReference>
<dbReference type="PANTHER" id="PTHR14741">
    <property type="entry name" value="S-ADENOSYLMETHIONINE-DEPENDENT METHYLTRANSFERASE RELATED"/>
    <property type="match status" value="1"/>
</dbReference>
<evidence type="ECO:0000256" key="2">
    <source>
        <dbReference type="ARBA" id="ARBA00007891"/>
    </source>
</evidence>
<evidence type="ECO:0000256" key="15">
    <source>
        <dbReference type="ARBA" id="ARBA00049075"/>
    </source>
</evidence>
<dbReference type="GO" id="GO:0015031">
    <property type="term" value="P:protein transport"/>
    <property type="evidence" value="ECO:0007669"/>
    <property type="project" value="UniProtKB-KW"/>
</dbReference>
<dbReference type="PANTHER" id="PTHR14741:SF32">
    <property type="entry name" value="TRIMETHYLGUANOSINE SYNTHASE"/>
    <property type="match status" value="1"/>
</dbReference>
<organism evidence="19 20">
    <name type="scientific">Coemansia biformis</name>
    <dbReference type="NCBI Taxonomy" id="1286918"/>
    <lineage>
        <taxon>Eukaryota</taxon>
        <taxon>Fungi</taxon>
        <taxon>Fungi incertae sedis</taxon>
        <taxon>Zoopagomycota</taxon>
        <taxon>Kickxellomycotina</taxon>
        <taxon>Kickxellomycetes</taxon>
        <taxon>Kickxellales</taxon>
        <taxon>Kickxellaceae</taxon>
        <taxon>Coemansia</taxon>
    </lineage>
</organism>
<feature type="transmembrane region" description="Helical" evidence="18">
    <location>
        <begin position="491"/>
        <end position="513"/>
    </location>
</feature>
<evidence type="ECO:0000256" key="1">
    <source>
        <dbReference type="ARBA" id="ARBA00004163"/>
    </source>
</evidence>
<comment type="catalytic activity">
    <reaction evidence="12">
        <text>a 5'-end (N(2),N(7)-dimethyl 5'-triphosphoguanosine)-ribonucleoside in snoRNA + S-adenosyl-L-methionine = a 5'-end (N(2),N(2),N(7)-trimethyl 5'-triphosphoguanosine)-ribonucleoside in snoRNA + S-adenosyl-L-homocysteine + H(+)</text>
        <dbReference type="Rhea" id="RHEA:78507"/>
        <dbReference type="Rhea" id="RHEA-COMP:19088"/>
        <dbReference type="Rhea" id="RHEA-COMP:19090"/>
        <dbReference type="ChEBI" id="CHEBI:15378"/>
        <dbReference type="ChEBI" id="CHEBI:57856"/>
        <dbReference type="ChEBI" id="CHEBI:59789"/>
        <dbReference type="ChEBI" id="CHEBI:167623"/>
        <dbReference type="ChEBI" id="CHEBI:172880"/>
    </reaction>
    <physiologicalReaction direction="left-to-right" evidence="12">
        <dbReference type="Rhea" id="RHEA:78508"/>
    </physiologicalReaction>
</comment>
<keyword evidence="7" id="KW-0931">ER-Golgi transport</keyword>
<comment type="catalytic activity">
    <reaction evidence="13">
        <text>a 5'-end (N(7)-methyl 5'-triphosphoguanosine)-ribonucleoside in snoRNA + S-adenosyl-L-methionine = a 5'-end (N(2),N(7)-dimethyl 5'-triphosphoguanosine)-ribonucleoside in snoRNA + S-adenosyl-L-homocysteine + H(+)</text>
        <dbReference type="Rhea" id="RHEA:78475"/>
        <dbReference type="Rhea" id="RHEA-COMP:19086"/>
        <dbReference type="Rhea" id="RHEA-COMP:19088"/>
        <dbReference type="ChEBI" id="CHEBI:15378"/>
        <dbReference type="ChEBI" id="CHEBI:57856"/>
        <dbReference type="ChEBI" id="CHEBI:59789"/>
        <dbReference type="ChEBI" id="CHEBI:156461"/>
        <dbReference type="ChEBI" id="CHEBI:172880"/>
    </reaction>
    <physiologicalReaction direction="left-to-right" evidence="13">
        <dbReference type="Rhea" id="RHEA:78476"/>
    </physiologicalReaction>
</comment>
<accession>A0A9W7YHF8</accession>
<evidence type="ECO:0000313" key="20">
    <source>
        <dbReference type="Proteomes" id="UP001143981"/>
    </source>
</evidence>
<keyword evidence="8" id="KW-0653">Protein transport</keyword>
<keyword evidence="4" id="KW-0813">Transport</keyword>
<evidence type="ECO:0000256" key="5">
    <source>
        <dbReference type="ARBA" id="ARBA00022692"/>
    </source>
</evidence>
<keyword evidence="5 18" id="KW-0812">Transmembrane</keyword>
<protein>
    <recommendedName>
        <fullName evidence="3">Trimethylguanosine synthase</fullName>
    </recommendedName>
    <alternativeName>
        <fullName evidence="16">Cap-specific guanine-N(2) methyltransferase</fullName>
    </alternativeName>
</protein>
<comment type="subcellular location">
    <subcellularLocation>
        <location evidence="1">Endoplasmic reticulum membrane</location>
        <topology evidence="1">Single-pass type IV membrane protein</topology>
    </subcellularLocation>
</comment>
<evidence type="ECO:0000256" key="8">
    <source>
        <dbReference type="ARBA" id="ARBA00022927"/>
    </source>
</evidence>
<evidence type="ECO:0000256" key="7">
    <source>
        <dbReference type="ARBA" id="ARBA00022892"/>
    </source>
</evidence>
<gene>
    <name evidence="19" type="primary">TGS1</name>
    <name evidence="19" type="ORF">LPJ61_000675</name>
</gene>
<comment type="catalytic activity">
    <reaction evidence="15">
        <text>a 5'-end (N(7)-methyl 5'-triphosphoguanosine)-ribonucleoside in snRNA + S-adenosyl-L-methionine = a 5'-end (N(2),N(7)-dimethyl 5'-triphosphoguanosine)-ribonucleoside in snRNA + S-adenosyl-L-homocysteine + H(+)</text>
        <dbReference type="Rhea" id="RHEA:78471"/>
        <dbReference type="Rhea" id="RHEA-COMP:19085"/>
        <dbReference type="Rhea" id="RHEA-COMP:19087"/>
        <dbReference type="ChEBI" id="CHEBI:15378"/>
        <dbReference type="ChEBI" id="CHEBI:57856"/>
        <dbReference type="ChEBI" id="CHEBI:59789"/>
        <dbReference type="ChEBI" id="CHEBI:156461"/>
        <dbReference type="ChEBI" id="CHEBI:172880"/>
    </reaction>
    <physiologicalReaction direction="left-to-right" evidence="15">
        <dbReference type="Rhea" id="RHEA:78472"/>
    </physiologicalReaction>
</comment>
<evidence type="ECO:0000256" key="9">
    <source>
        <dbReference type="ARBA" id="ARBA00022989"/>
    </source>
</evidence>
<dbReference type="GO" id="GO:0016192">
    <property type="term" value="P:vesicle-mediated transport"/>
    <property type="evidence" value="ECO:0007669"/>
    <property type="project" value="UniProtKB-KW"/>
</dbReference>
<keyword evidence="20" id="KW-1185">Reference proteome</keyword>
<keyword evidence="6" id="KW-0256">Endoplasmic reticulum</keyword>
<dbReference type="Pfam" id="PF09445">
    <property type="entry name" value="Methyltransf_15"/>
    <property type="match status" value="1"/>
</dbReference>
<feature type="region of interest" description="Disordered" evidence="17">
    <location>
        <begin position="354"/>
        <end position="412"/>
    </location>
</feature>
<comment type="similarity">
    <text evidence="2">Belongs to the USE1 family.</text>
</comment>
<evidence type="ECO:0000256" key="14">
    <source>
        <dbReference type="ARBA" id="ARBA00048763"/>
    </source>
</evidence>